<accession>D1PPF6</accession>
<dbReference type="Gene3D" id="1.10.10.10">
    <property type="entry name" value="Winged helix-like DNA-binding domain superfamily/Winged helix DNA-binding domain"/>
    <property type="match status" value="1"/>
</dbReference>
<dbReference type="InterPro" id="IPR052509">
    <property type="entry name" value="Metal_resp_DNA-bind_regulator"/>
</dbReference>
<dbReference type="PANTHER" id="PTHR33169:SF14">
    <property type="entry name" value="TRANSCRIPTIONAL REGULATOR RV3488"/>
    <property type="match status" value="1"/>
</dbReference>
<dbReference type="InterPro" id="IPR036390">
    <property type="entry name" value="WH_DNA-bd_sf"/>
</dbReference>
<dbReference type="PANTHER" id="PTHR33169">
    <property type="entry name" value="PADR-FAMILY TRANSCRIPTIONAL REGULATOR"/>
    <property type="match status" value="1"/>
</dbReference>
<dbReference type="EMBL" id="ACBY02000026">
    <property type="protein sequence ID" value="EFB75418.1"/>
    <property type="molecule type" value="Genomic_DNA"/>
</dbReference>
<dbReference type="eggNOG" id="COG1695">
    <property type="taxonomic scope" value="Bacteria"/>
</dbReference>
<protein>
    <submittedName>
        <fullName evidence="2">Transcriptional regulator, PadR family</fullName>
    </submittedName>
</protein>
<dbReference type="STRING" id="411471.SUBVAR_06271"/>
<dbReference type="AlphaFoldDB" id="D1PPF6"/>
<proteinExistence type="predicted"/>
<dbReference type="SUPFAM" id="SSF46785">
    <property type="entry name" value="Winged helix' DNA-binding domain"/>
    <property type="match status" value="1"/>
</dbReference>
<dbReference type="HOGENOM" id="CLU_063440_3_1_9"/>
<dbReference type="Proteomes" id="UP000003438">
    <property type="component" value="Unassembled WGS sequence"/>
</dbReference>
<reference evidence="2" key="1">
    <citation type="submission" date="2009-12" db="EMBL/GenBank/DDBJ databases">
        <authorList>
            <person name="Weinstock G."/>
            <person name="Sodergren E."/>
            <person name="Clifton S."/>
            <person name="Fulton L."/>
            <person name="Fulton B."/>
            <person name="Courtney L."/>
            <person name="Fronick C."/>
            <person name="Harrison M."/>
            <person name="Strong C."/>
            <person name="Farmer C."/>
            <person name="Delahaunty K."/>
            <person name="Markovic C."/>
            <person name="Hall O."/>
            <person name="Minx P."/>
            <person name="Tomlinson C."/>
            <person name="Mitreva M."/>
            <person name="Nelson J."/>
            <person name="Hou S."/>
            <person name="Wollam A."/>
            <person name="Pepin K.H."/>
            <person name="Johnson M."/>
            <person name="Bhonagiri V."/>
            <person name="Nash W.E."/>
            <person name="Warren W."/>
            <person name="Chinwalla A."/>
            <person name="Mardis E.R."/>
            <person name="Wilson R.K."/>
        </authorList>
    </citation>
    <scope>NUCLEOTIDE SEQUENCE [LARGE SCALE GENOMIC DNA]</scope>
    <source>
        <strain evidence="2">DSM 15176</strain>
    </source>
</reference>
<keyword evidence="3" id="KW-1185">Reference proteome</keyword>
<comment type="caution">
    <text evidence="2">The sequence shown here is derived from an EMBL/GenBank/DDBJ whole genome shotgun (WGS) entry which is preliminary data.</text>
</comment>
<evidence type="ECO:0000313" key="2">
    <source>
        <dbReference type="EMBL" id="EFB75418.1"/>
    </source>
</evidence>
<name>D1PPF6_9FIRM</name>
<dbReference type="InterPro" id="IPR005149">
    <property type="entry name" value="Tscrpt_reg_PadR_N"/>
</dbReference>
<dbReference type="InterPro" id="IPR036388">
    <property type="entry name" value="WH-like_DNA-bd_sf"/>
</dbReference>
<feature type="domain" description="Transcription regulator PadR N-terminal" evidence="1">
    <location>
        <begin position="67"/>
        <end position="139"/>
    </location>
</feature>
<sequence length="158" mass="18062">MIFLHYTRKETAPASPAVRRGKGSCKKYGILLTKDILCGTMYTKEAGQMNLDDWKSQIKRGTLEFCILLMIRRQPSYGYEIISTLEKYPLLAAKENTIYPLLRRLLKEGWISSAWQESTEGLPPRKYYSLTAAGQEYLEAMSKEWSDLLAAVQEIKGV</sequence>
<evidence type="ECO:0000313" key="3">
    <source>
        <dbReference type="Proteomes" id="UP000003438"/>
    </source>
</evidence>
<dbReference type="Pfam" id="PF03551">
    <property type="entry name" value="PadR"/>
    <property type="match status" value="1"/>
</dbReference>
<organism evidence="2 3">
    <name type="scientific">Subdoligranulum variabile DSM 15176</name>
    <dbReference type="NCBI Taxonomy" id="411471"/>
    <lineage>
        <taxon>Bacteria</taxon>
        <taxon>Bacillati</taxon>
        <taxon>Bacillota</taxon>
        <taxon>Clostridia</taxon>
        <taxon>Eubacteriales</taxon>
        <taxon>Oscillospiraceae</taxon>
        <taxon>Subdoligranulum</taxon>
    </lineage>
</organism>
<evidence type="ECO:0000259" key="1">
    <source>
        <dbReference type="Pfam" id="PF03551"/>
    </source>
</evidence>
<gene>
    <name evidence="2" type="ORF">SUBVAR_06271</name>
</gene>